<dbReference type="GO" id="GO:0003677">
    <property type="term" value="F:DNA binding"/>
    <property type="evidence" value="ECO:0007669"/>
    <property type="project" value="UniProtKB-KW"/>
</dbReference>
<accession>A0A855A7H0</accession>
<dbReference type="SMART" id="SM00530">
    <property type="entry name" value="HTH_XRE"/>
    <property type="match status" value="1"/>
</dbReference>
<dbReference type="CDD" id="cd00093">
    <property type="entry name" value="HTH_XRE"/>
    <property type="match status" value="1"/>
</dbReference>
<reference evidence="3 4" key="1">
    <citation type="submission" date="2017-07" db="EMBL/GenBank/DDBJ databases">
        <title>Prevalence of linear plasmids in Cutibacterium (Propionibacterium) acnes isolates obtained from prostatic tissue.</title>
        <authorList>
            <person name="Davidsson S."/>
            <person name="Carlsson J."/>
            <person name="Molling P."/>
            <person name="Andren O."/>
            <person name="Andersson S.-O."/>
            <person name="Brzuszkiewicz E."/>
            <person name="Poehlein A."/>
            <person name="Al-Zeer M."/>
            <person name="Brinkmann V."/>
            <person name="Scavenius C."/>
            <person name="Nazipi S."/>
            <person name="Soderquist B."/>
            <person name="Bruggemann H."/>
        </authorList>
    </citation>
    <scope>NUCLEOTIDE SEQUENCE [LARGE SCALE GENOMIC DNA]</scope>
    <source>
        <strain evidence="3 4">DSM 753</strain>
    </source>
</reference>
<dbReference type="GO" id="GO:0005829">
    <property type="term" value="C:cytosol"/>
    <property type="evidence" value="ECO:0007669"/>
    <property type="project" value="TreeGrafter"/>
</dbReference>
<dbReference type="OrthoDB" id="1726456at2"/>
<dbReference type="PANTHER" id="PTHR46797">
    <property type="entry name" value="HTH-TYPE TRANSCRIPTIONAL REGULATOR"/>
    <property type="match status" value="1"/>
</dbReference>
<evidence type="ECO:0000313" key="3">
    <source>
        <dbReference type="EMBL" id="PEQ25103.1"/>
    </source>
</evidence>
<dbReference type="PROSITE" id="PS50943">
    <property type="entry name" value="HTH_CROC1"/>
    <property type="match status" value="1"/>
</dbReference>
<dbReference type="InterPro" id="IPR001387">
    <property type="entry name" value="Cro/C1-type_HTH"/>
</dbReference>
<comment type="caution">
    <text evidence="3">The sequence shown here is derived from an EMBL/GenBank/DDBJ whole genome shotgun (WGS) entry which is preliminary data.</text>
</comment>
<organism evidence="3 4">
    <name type="scientific">[Clostridium] leptum DSM 753</name>
    <dbReference type="NCBI Taxonomy" id="428125"/>
    <lineage>
        <taxon>Bacteria</taxon>
        <taxon>Bacillati</taxon>
        <taxon>Bacillota</taxon>
        <taxon>Clostridia</taxon>
        <taxon>Eubacteriales</taxon>
        <taxon>Oscillospiraceae</taxon>
        <taxon>Oscillospiraceae incertae sedis</taxon>
    </lineage>
</organism>
<keyword evidence="4" id="KW-1185">Reference proteome</keyword>
<name>A0A855A7H0_9FIRM</name>
<dbReference type="Pfam" id="PF01381">
    <property type="entry name" value="HTH_3"/>
    <property type="match status" value="1"/>
</dbReference>
<dbReference type="Gene3D" id="1.10.260.40">
    <property type="entry name" value="lambda repressor-like DNA-binding domains"/>
    <property type="match status" value="1"/>
</dbReference>
<evidence type="ECO:0000259" key="2">
    <source>
        <dbReference type="PROSITE" id="PS50943"/>
    </source>
</evidence>
<gene>
    <name evidence="3" type="ORF">CH238_05475</name>
</gene>
<protein>
    <submittedName>
        <fullName evidence="3">Transcriptional regulator</fullName>
    </submittedName>
</protein>
<evidence type="ECO:0000256" key="1">
    <source>
        <dbReference type="ARBA" id="ARBA00023125"/>
    </source>
</evidence>
<dbReference type="PANTHER" id="PTHR46797:SF1">
    <property type="entry name" value="METHYLPHOSPHONATE SYNTHASE"/>
    <property type="match status" value="1"/>
</dbReference>
<dbReference type="GO" id="GO:0003700">
    <property type="term" value="F:DNA-binding transcription factor activity"/>
    <property type="evidence" value="ECO:0007669"/>
    <property type="project" value="TreeGrafter"/>
</dbReference>
<dbReference type="InterPro" id="IPR050807">
    <property type="entry name" value="TransReg_Diox_bact_type"/>
</dbReference>
<evidence type="ECO:0000313" key="4">
    <source>
        <dbReference type="Proteomes" id="UP000220611"/>
    </source>
</evidence>
<dbReference type="Proteomes" id="UP000220611">
    <property type="component" value="Unassembled WGS sequence"/>
</dbReference>
<feature type="domain" description="HTH cro/C1-type" evidence="2">
    <location>
        <begin position="11"/>
        <end position="65"/>
    </location>
</feature>
<dbReference type="SUPFAM" id="SSF47413">
    <property type="entry name" value="lambda repressor-like DNA-binding domains"/>
    <property type="match status" value="1"/>
</dbReference>
<dbReference type="EMBL" id="NOXF01000003">
    <property type="protein sequence ID" value="PEQ25103.1"/>
    <property type="molecule type" value="Genomic_DNA"/>
</dbReference>
<keyword evidence="1" id="KW-0238">DNA-binding</keyword>
<proteinExistence type="predicted"/>
<dbReference type="AlphaFoldDB" id="A0A855A7H0"/>
<dbReference type="InterPro" id="IPR010982">
    <property type="entry name" value="Lambda_DNA-bd_dom_sf"/>
</dbReference>
<sequence length="104" mass="12020">MCARLKILDEIVRLRTERNWSEYTLAKNCGLSQSTIGGWYRSHQTPTIQTLDKICRGLGITLSQFFAEDGDPVSLTREERDMLDVWCALPPQKRRLVVELLRNP</sequence>